<dbReference type="SMART" id="SM00534">
    <property type="entry name" value="MUTSac"/>
    <property type="match status" value="1"/>
</dbReference>
<keyword evidence="7 9" id="KW-0694">RNA-binding</keyword>
<dbReference type="InterPro" id="IPR036063">
    <property type="entry name" value="Smr_dom_sf"/>
</dbReference>
<evidence type="ECO:0000256" key="5">
    <source>
        <dbReference type="ARBA" id="ARBA00022801"/>
    </source>
</evidence>
<dbReference type="InterPro" id="IPR005747">
    <property type="entry name" value="MutS2"/>
</dbReference>
<dbReference type="InterPro" id="IPR000432">
    <property type="entry name" value="DNA_mismatch_repair_MutS_C"/>
</dbReference>
<keyword evidence="2 9" id="KW-0699">rRNA-binding</keyword>
<evidence type="ECO:0000256" key="10">
    <source>
        <dbReference type="SAM" id="MobiDB-lite"/>
    </source>
</evidence>
<dbReference type="EC" id="3.1.-.-" evidence="9"/>
<keyword evidence="8 9" id="KW-0238">DNA-binding</keyword>
<dbReference type="SUPFAM" id="SSF160443">
    <property type="entry name" value="SMR domain-like"/>
    <property type="match status" value="1"/>
</dbReference>
<name>A0A6N2Z4I7_9BACT</name>
<keyword evidence="3 9" id="KW-0547">Nucleotide-binding</keyword>
<dbReference type="AlphaFoldDB" id="A0A6N2Z4I7"/>
<dbReference type="Pfam" id="PF01713">
    <property type="entry name" value="Smr"/>
    <property type="match status" value="1"/>
</dbReference>
<dbReference type="Pfam" id="PF00488">
    <property type="entry name" value="MutS_V"/>
    <property type="match status" value="1"/>
</dbReference>
<dbReference type="Pfam" id="PF20297">
    <property type="entry name" value="MSSS"/>
    <property type="match status" value="1"/>
</dbReference>
<dbReference type="SMART" id="SM00463">
    <property type="entry name" value="SMR"/>
    <property type="match status" value="1"/>
</dbReference>
<evidence type="ECO:0000256" key="2">
    <source>
        <dbReference type="ARBA" id="ARBA00022730"/>
    </source>
</evidence>
<dbReference type="GO" id="GO:0072344">
    <property type="term" value="P:rescue of stalled ribosome"/>
    <property type="evidence" value="ECO:0007669"/>
    <property type="project" value="UniProtKB-UniRule"/>
</dbReference>
<reference evidence="12" key="1">
    <citation type="submission" date="2019-11" db="EMBL/GenBank/DDBJ databases">
        <authorList>
            <person name="Feng L."/>
        </authorList>
    </citation>
    <scope>NUCLEOTIDE SEQUENCE</scope>
    <source>
        <strain evidence="12">PclaraLFYP37</strain>
    </source>
</reference>
<dbReference type="FunFam" id="3.40.50.300:FF:001531">
    <property type="entry name" value="Endonuclease MutS2"/>
    <property type="match status" value="1"/>
</dbReference>
<dbReference type="GO" id="GO:0005524">
    <property type="term" value="F:ATP binding"/>
    <property type="evidence" value="ECO:0007669"/>
    <property type="project" value="UniProtKB-UniRule"/>
</dbReference>
<dbReference type="PANTHER" id="PTHR48466">
    <property type="entry name" value="OS10G0509000 PROTEIN-RELATED"/>
    <property type="match status" value="1"/>
</dbReference>
<evidence type="ECO:0000256" key="4">
    <source>
        <dbReference type="ARBA" id="ARBA00022759"/>
    </source>
</evidence>
<keyword evidence="6 9" id="KW-0067">ATP-binding</keyword>
<dbReference type="NCBIfam" id="TIGR01069">
    <property type="entry name" value="mutS2"/>
    <property type="match status" value="1"/>
</dbReference>
<dbReference type="InterPro" id="IPR027417">
    <property type="entry name" value="P-loop_NTPase"/>
</dbReference>
<dbReference type="EC" id="3.6.4.-" evidence="9"/>
<dbReference type="SUPFAM" id="SSF48334">
    <property type="entry name" value="DNA repair protein MutS, domain III"/>
    <property type="match status" value="1"/>
</dbReference>
<comment type="function">
    <text evidence="9">Endonuclease that is involved in the suppression of homologous recombination and thus may have a key role in the control of bacterial genetic diversity.</text>
</comment>
<dbReference type="GO" id="GO:0030983">
    <property type="term" value="F:mismatched DNA binding"/>
    <property type="evidence" value="ECO:0007669"/>
    <property type="project" value="InterPro"/>
</dbReference>
<dbReference type="PROSITE" id="PS50828">
    <property type="entry name" value="SMR"/>
    <property type="match status" value="1"/>
</dbReference>
<evidence type="ECO:0000256" key="6">
    <source>
        <dbReference type="ARBA" id="ARBA00022840"/>
    </source>
</evidence>
<dbReference type="GO" id="GO:0016887">
    <property type="term" value="F:ATP hydrolysis activity"/>
    <property type="evidence" value="ECO:0007669"/>
    <property type="project" value="InterPro"/>
</dbReference>
<dbReference type="Gene3D" id="3.40.50.300">
    <property type="entry name" value="P-loop containing nucleotide triphosphate hydrolases"/>
    <property type="match status" value="1"/>
</dbReference>
<accession>A0A6N2Z4I7</accession>
<dbReference type="InterPro" id="IPR002625">
    <property type="entry name" value="Smr_dom"/>
</dbReference>
<dbReference type="PIRSF" id="PIRSF005814">
    <property type="entry name" value="MutS_YshD"/>
    <property type="match status" value="1"/>
</dbReference>
<evidence type="ECO:0000256" key="9">
    <source>
        <dbReference type="HAMAP-Rule" id="MF_00092"/>
    </source>
</evidence>
<keyword evidence="1 9" id="KW-0540">Nuclease</keyword>
<dbReference type="GO" id="GO:0043023">
    <property type="term" value="F:ribosomal large subunit binding"/>
    <property type="evidence" value="ECO:0007669"/>
    <property type="project" value="UniProtKB-UniRule"/>
</dbReference>
<feature type="domain" description="Smr" evidence="11">
    <location>
        <begin position="780"/>
        <end position="855"/>
    </location>
</feature>
<keyword evidence="5 9" id="KW-0378">Hydrolase</keyword>
<dbReference type="EMBL" id="CACRUT010000006">
    <property type="protein sequence ID" value="VYT74001.1"/>
    <property type="molecule type" value="Genomic_DNA"/>
</dbReference>
<dbReference type="HAMAP" id="MF_00092">
    <property type="entry name" value="MutS2"/>
    <property type="match status" value="1"/>
</dbReference>
<dbReference type="SUPFAM" id="SSF52540">
    <property type="entry name" value="P-loop containing nucleoside triphosphate hydrolases"/>
    <property type="match status" value="1"/>
</dbReference>
<dbReference type="FunFam" id="3.30.1370.110:FF:000004">
    <property type="entry name" value="Endonuclease MutS2"/>
    <property type="match status" value="1"/>
</dbReference>
<dbReference type="GO" id="GO:0004519">
    <property type="term" value="F:endonuclease activity"/>
    <property type="evidence" value="ECO:0007669"/>
    <property type="project" value="UniProtKB-UniRule"/>
</dbReference>
<comment type="subunit">
    <text evidence="9">Homodimer. Binds to stalled ribosomes, contacting rRNA.</text>
</comment>
<evidence type="ECO:0000313" key="12">
    <source>
        <dbReference type="EMBL" id="VYT74001.1"/>
    </source>
</evidence>
<gene>
    <name evidence="9 12" type="primary">mutS2</name>
    <name evidence="9" type="synonym">rqcU</name>
    <name evidence="12" type="ORF">PCLFYP37_00998</name>
</gene>
<feature type="region of interest" description="Disordered" evidence="10">
    <location>
        <begin position="659"/>
        <end position="684"/>
    </location>
</feature>
<evidence type="ECO:0000256" key="3">
    <source>
        <dbReference type="ARBA" id="ARBA00022741"/>
    </source>
</evidence>
<dbReference type="InterPro" id="IPR045076">
    <property type="entry name" value="MutS"/>
</dbReference>
<dbReference type="GO" id="GO:0006298">
    <property type="term" value="P:mismatch repair"/>
    <property type="evidence" value="ECO:0007669"/>
    <property type="project" value="InterPro"/>
</dbReference>
<dbReference type="GO" id="GO:0045910">
    <property type="term" value="P:negative regulation of DNA recombination"/>
    <property type="evidence" value="ECO:0007669"/>
    <property type="project" value="InterPro"/>
</dbReference>
<evidence type="ECO:0000256" key="1">
    <source>
        <dbReference type="ARBA" id="ARBA00022722"/>
    </source>
</evidence>
<dbReference type="SMART" id="SM00533">
    <property type="entry name" value="MUTSd"/>
    <property type="match status" value="1"/>
</dbReference>
<dbReference type="RefSeq" id="WP_412441767.1">
    <property type="nucleotide sequence ID" value="NZ_CACRUT010000006.1"/>
</dbReference>
<sequence>MIYPQNFEQKIGFDEIRTLLTGHCLSTLGIERVGQMKFLTDLHLLRELQEQTREFLRIQEEEEDFPEQDFYDVRPAIKRIRIEGTYLDETELFDLKRSLCTIINIVRFLNKDTEEDNGTEENRPDDDASVPYPALRRLTQGVSVYPQLVRRIESILDKYGKIKDSASAELLRIRRELVAAESGISRTLHAILRNAQQDGVVDKDVTPTMRDGRLVIPVAPALKRKIKGIVHDESATGRTVFIEPAEVVEANNRIRELEGEERREIIRILQEFTAEVRPHYQEILQSYEFLAEIDFIHAKAGLARQFNATTPDIKGAPLIDWTLARHPLLYLSLTRHGKKIVPLDIELNGHQRILIISGPNAGGKSVCLKTVGLIQYMLQCGLPVPIGENSRTGIFGSIFIDIGDEQSIEDDLSTYSSHLLNMKNMMKACCGTSLLLIDEFGGGTEPQIGGAIAEAVLKRFNQKKTFGIITTHYQNLKHFAEDHEGVVNGAMLYDRQHMQALFQLQIGNPGSSFAVEIARKIGIPEEVIADASELVGKEYINADKYLQDIVRDKRYWENKRQNIHLREKEMEKTIARYETEIAELQRSRKEILRKAKEDAEQLLRESNAKIENTIKTIREAQAEKEKTRNVRQELDDFKKTLDDIEKQHEADKIARKMQQLQERKKRQAERKEKKASEAAMRKAQPDALLQAAREAEERNRPLQPGETVRIKGQTTVGTIEEIDGKNAIVTFGMMRTNVKPERLERAAAPEPPAQNQAATFVSKQTQDSVYEKKLNFKQDIDVRGMRGDEAIHAVTYFIDDAILLGISRVRILHGTGSGILRTLIRQYLHTVPGVKDFKDEHIQFGGAGITVVDLA</sequence>
<dbReference type="PANTHER" id="PTHR48466:SF2">
    <property type="entry name" value="OS10G0509000 PROTEIN"/>
    <property type="match status" value="1"/>
</dbReference>
<comment type="similarity">
    <text evidence="9">Belongs to the DNA mismatch repair MutS family. MutS2 subfamily.</text>
</comment>
<dbReference type="GO" id="GO:0140664">
    <property type="term" value="F:ATP-dependent DNA damage sensor activity"/>
    <property type="evidence" value="ECO:0007669"/>
    <property type="project" value="InterPro"/>
</dbReference>
<organism evidence="12">
    <name type="scientific">Paraprevotella clara</name>
    <dbReference type="NCBI Taxonomy" id="454154"/>
    <lineage>
        <taxon>Bacteria</taxon>
        <taxon>Pseudomonadati</taxon>
        <taxon>Bacteroidota</taxon>
        <taxon>Bacteroidia</taxon>
        <taxon>Bacteroidales</taxon>
        <taxon>Prevotellaceae</taxon>
        <taxon>Paraprevotella</taxon>
    </lineage>
</organism>
<keyword evidence="4 9" id="KW-0255">Endonuclease</keyword>
<comment type="function">
    <text evidence="9">Acts as a ribosome collision sensor, splitting the ribosome into its 2 subunits. Detects stalled/collided 70S ribosomes which it binds and splits by an ATP-hydrolysis driven conformational change. Acts upstream of the ribosome quality control system (RQC), a ribosome-associated complex that mediates the extraction of incompletely synthesized nascent chains from stalled ribosomes and their subsequent degradation. Probably generates substrates for RQC.</text>
</comment>
<feature type="compositionally biased region" description="Basic and acidic residues" evidence="10">
    <location>
        <begin position="669"/>
        <end position="684"/>
    </location>
</feature>
<protein>
    <recommendedName>
        <fullName evidence="9">Endonuclease MutS2</fullName>
        <ecNumber evidence="9">3.1.-.-</ecNumber>
    </recommendedName>
    <alternativeName>
        <fullName evidence="9">Ribosome-associated protein quality control-upstream factor</fullName>
        <shortName evidence="9">RQC-upstream factor</shortName>
        <shortName evidence="9">RqcU</shortName>
        <ecNumber evidence="9">3.6.4.-</ecNumber>
    </alternativeName>
</protein>
<feature type="binding site" evidence="9">
    <location>
        <begin position="358"/>
        <end position="365"/>
    </location>
    <ligand>
        <name>ATP</name>
        <dbReference type="ChEBI" id="CHEBI:30616"/>
    </ligand>
</feature>
<evidence type="ECO:0000259" key="11">
    <source>
        <dbReference type="PROSITE" id="PS50828"/>
    </source>
</evidence>
<dbReference type="Gene3D" id="3.30.1370.110">
    <property type="match status" value="1"/>
</dbReference>
<proteinExistence type="inferred from homology"/>
<dbReference type="GO" id="GO:0019843">
    <property type="term" value="F:rRNA binding"/>
    <property type="evidence" value="ECO:0007669"/>
    <property type="project" value="UniProtKB-UniRule"/>
</dbReference>
<dbReference type="InterPro" id="IPR036187">
    <property type="entry name" value="DNA_mismatch_repair_MutS_sf"/>
</dbReference>
<dbReference type="InterPro" id="IPR007696">
    <property type="entry name" value="DNA_mismatch_repair_MutS_core"/>
</dbReference>
<evidence type="ECO:0000256" key="7">
    <source>
        <dbReference type="ARBA" id="ARBA00022884"/>
    </source>
</evidence>
<dbReference type="InterPro" id="IPR046893">
    <property type="entry name" value="MSSS"/>
</dbReference>
<evidence type="ECO:0000256" key="8">
    <source>
        <dbReference type="ARBA" id="ARBA00023125"/>
    </source>
</evidence>